<protein>
    <submittedName>
        <fullName evidence="3">Uncharacterized protein</fullName>
    </submittedName>
</protein>
<feature type="transmembrane region" description="Helical" evidence="2">
    <location>
        <begin position="49"/>
        <end position="72"/>
    </location>
</feature>
<evidence type="ECO:0000313" key="4">
    <source>
        <dbReference type="Proteomes" id="UP000523545"/>
    </source>
</evidence>
<comment type="caution">
    <text evidence="3">The sequence shown here is derived from an EMBL/GenBank/DDBJ whole genome shotgun (WGS) entry which is preliminary data.</text>
</comment>
<keyword evidence="4" id="KW-1185">Reference proteome</keyword>
<reference evidence="3 4" key="1">
    <citation type="submission" date="2020-07" db="EMBL/GenBank/DDBJ databases">
        <title>Sequencing the genomes of 1000 actinobacteria strains.</title>
        <authorList>
            <person name="Klenk H.-P."/>
        </authorList>
    </citation>
    <scope>NUCLEOTIDE SEQUENCE [LARGE SCALE GENOMIC DNA]</scope>
    <source>
        <strain evidence="3 4">DSM 45876</strain>
    </source>
</reference>
<keyword evidence="2" id="KW-0812">Transmembrane</keyword>
<keyword evidence="2" id="KW-1133">Transmembrane helix</keyword>
<keyword evidence="2" id="KW-0472">Membrane</keyword>
<dbReference type="EMBL" id="JACCHK010000001">
    <property type="protein sequence ID" value="NYH42083.1"/>
    <property type="molecule type" value="Genomic_DNA"/>
</dbReference>
<dbReference type="AlphaFoldDB" id="A0A7Y9X0R6"/>
<proteinExistence type="predicted"/>
<dbReference type="RefSeq" id="WP_179779968.1">
    <property type="nucleotide sequence ID" value="NZ_JACCHK010000001.1"/>
</dbReference>
<evidence type="ECO:0000256" key="1">
    <source>
        <dbReference type="SAM" id="MobiDB-lite"/>
    </source>
</evidence>
<accession>A0A7Y9X0R6</accession>
<organism evidence="3 4">
    <name type="scientific">Micromonospora jinlongensis</name>
    <dbReference type="NCBI Taxonomy" id="1287877"/>
    <lineage>
        <taxon>Bacteria</taxon>
        <taxon>Bacillati</taxon>
        <taxon>Actinomycetota</taxon>
        <taxon>Actinomycetes</taxon>
        <taxon>Micromonosporales</taxon>
        <taxon>Micromonosporaceae</taxon>
        <taxon>Micromonospora</taxon>
    </lineage>
</organism>
<gene>
    <name evidence="3" type="ORF">HNR22_001810</name>
</gene>
<dbReference type="Proteomes" id="UP000523545">
    <property type="component" value="Unassembled WGS sequence"/>
</dbReference>
<evidence type="ECO:0000256" key="2">
    <source>
        <dbReference type="SAM" id="Phobius"/>
    </source>
</evidence>
<feature type="transmembrane region" description="Helical" evidence="2">
    <location>
        <begin position="144"/>
        <end position="163"/>
    </location>
</feature>
<feature type="transmembrane region" description="Helical" evidence="2">
    <location>
        <begin position="93"/>
        <end position="113"/>
    </location>
</feature>
<name>A0A7Y9X0R6_9ACTN</name>
<sequence>MKHTDPGPDWAAAPSPWAVAAAYAVPFCVLPSAIWRLSLVFTDDSATTWYMVFLSVLSMGLALSTLGLVYRWGQRVPHWVPLLGRRSIPARPVVLVALIGGSLLVAVCLYLLLNSMFHVVDRGWVGIGRDEPAHPAPGWEVLRYYAPLVAWGPLVIAVAVDYGRRPLRRSPNPPPVIKRFASGTGPEVTQTS</sequence>
<feature type="transmembrane region" description="Helical" evidence="2">
    <location>
        <begin position="12"/>
        <end position="37"/>
    </location>
</feature>
<feature type="region of interest" description="Disordered" evidence="1">
    <location>
        <begin position="173"/>
        <end position="192"/>
    </location>
</feature>
<evidence type="ECO:0000313" key="3">
    <source>
        <dbReference type="EMBL" id="NYH42083.1"/>
    </source>
</evidence>